<dbReference type="PANTHER" id="PTHR47959:SF10">
    <property type="entry name" value="ATP-DEPENDENT RNA HELICASE RHLB"/>
    <property type="match status" value="1"/>
</dbReference>
<dbReference type="HOGENOM" id="CLU_003041_1_3_6"/>
<dbReference type="InterPro" id="IPR014014">
    <property type="entry name" value="RNA_helicase_DEAD_Q_motif"/>
</dbReference>
<dbReference type="SMART" id="SM00490">
    <property type="entry name" value="HELICc"/>
    <property type="match status" value="1"/>
</dbReference>
<dbReference type="InterPro" id="IPR050079">
    <property type="entry name" value="DEAD_box_RNA_helicase"/>
</dbReference>
<name>V2UR94_9GAMM</name>
<dbReference type="EMBL" id="AYEU01000006">
    <property type="protein sequence ID" value="ESK51131.1"/>
    <property type="molecule type" value="Genomic_DNA"/>
</dbReference>
<dbReference type="Proteomes" id="UP000018418">
    <property type="component" value="Unassembled WGS sequence"/>
</dbReference>
<sequence length="383" mass="43472">MSSGFETLNLHPQLKQAIDALGFSSMTPIQEKVLKFTLAGHDAIGRAQTGTGKTAAFLISIINDLLHNPIQEQRYRGEPRALILAPTRELALQIEQDAKDLIKFTTLNVVTLLGGVDFDKQKKQLDAGFVDILVATPGRLIDFTEQKEVWLDQVEFLVIDEADRLLDMGFIPAVKRIVRFSPRKEQRQTLMFSATFSYDVLNLARQWLFEPVTVEIEPEKKTNADVEQRIYVVSNQDKYRLLQEVLQHEPIEKVMIFANRRDQVRRLYDHLKKDGYKVVMLSGEIAQDKRLKMLDQFKNGQHNIMIATDVAGRGIHVDGVSHVVNFTLPEQSDDYVHRIGRTGRAGAQGVSISFLSEDDAFYLSDIEKAIGQKLPLTRMDGYC</sequence>
<evidence type="ECO:0000313" key="12">
    <source>
        <dbReference type="EMBL" id="ESK51131.1"/>
    </source>
</evidence>
<dbReference type="InterPro" id="IPR044742">
    <property type="entry name" value="DEAD/DEAH_RhlB"/>
</dbReference>
<keyword evidence="3 7" id="KW-0378">Hydrolase</keyword>
<evidence type="ECO:0000256" key="4">
    <source>
        <dbReference type="ARBA" id="ARBA00022806"/>
    </source>
</evidence>
<dbReference type="PROSITE" id="PS51192">
    <property type="entry name" value="HELICASE_ATP_BIND_1"/>
    <property type="match status" value="1"/>
</dbReference>
<comment type="subunit">
    <text evidence="7">Component of the RNA degradosome, which is a multiprotein complex involved in RNA processing and mRNA degradation.</text>
</comment>
<comment type="subcellular location">
    <subcellularLocation>
        <location evidence="7">Cytoplasm</location>
    </subcellularLocation>
</comment>
<dbReference type="PROSITE" id="PS51194">
    <property type="entry name" value="HELICASE_CTER"/>
    <property type="match status" value="1"/>
</dbReference>
<comment type="caution">
    <text evidence="12">The sequence shown here is derived from an EMBL/GenBank/DDBJ whole genome shotgun (WGS) entry which is preliminary data.</text>
</comment>
<dbReference type="GO" id="GO:0005829">
    <property type="term" value="C:cytosol"/>
    <property type="evidence" value="ECO:0007669"/>
    <property type="project" value="TreeGrafter"/>
</dbReference>
<dbReference type="InterPro" id="IPR001650">
    <property type="entry name" value="Helicase_C-like"/>
</dbReference>
<feature type="domain" description="Helicase C-terminal" evidence="10">
    <location>
        <begin position="225"/>
        <end position="383"/>
    </location>
</feature>
<keyword evidence="2 7" id="KW-0547">Nucleotide-binding</keyword>
<dbReference type="GO" id="GO:0006401">
    <property type="term" value="P:RNA catabolic process"/>
    <property type="evidence" value="ECO:0007669"/>
    <property type="project" value="UniProtKB-UniRule"/>
</dbReference>
<comment type="similarity">
    <text evidence="7">Belongs to the DEAD box helicase family. RhlB subfamily.</text>
</comment>
<dbReference type="SMART" id="SM00487">
    <property type="entry name" value="DEXDc"/>
    <property type="match status" value="1"/>
</dbReference>
<feature type="domain" description="DEAD-box RNA helicase Q" evidence="11">
    <location>
        <begin position="3"/>
        <end position="31"/>
    </location>
</feature>
<dbReference type="GO" id="GO:0016887">
    <property type="term" value="F:ATP hydrolysis activity"/>
    <property type="evidence" value="ECO:0007669"/>
    <property type="project" value="RHEA"/>
</dbReference>
<dbReference type="PATRIC" id="fig|1341683.3.peg.1623"/>
<comment type="function">
    <text evidence="7">DEAD-box RNA helicase involved in RNA degradation. Has RNA-dependent ATPase activity and unwinds double-stranded RNA.</text>
</comment>
<dbReference type="EC" id="3.6.4.13" evidence="7"/>
<dbReference type="CDD" id="cd18787">
    <property type="entry name" value="SF2_C_DEAD"/>
    <property type="match status" value="1"/>
</dbReference>
<dbReference type="NCBIfam" id="NF002340">
    <property type="entry name" value="PRK01297.1"/>
    <property type="match status" value="1"/>
</dbReference>
<evidence type="ECO:0000259" key="10">
    <source>
        <dbReference type="PROSITE" id="PS51194"/>
    </source>
</evidence>
<dbReference type="AlphaFoldDB" id="V2UR94"/>
<dbReference type="OrthoDB" id="9805696at2"/>
<dbReference type="SUPFAM" id="SSF52540">
    <property type="entry name" value="P-loop containing nucleoside triphosphate hydrolases"/>
    <property type="match status" value="1"/>
</dbReference>
<dbReference type="PANTHER" id="PTHR47959">
    <property type="entry name" value="ATP-DEPENDENT RNA HELICASE RHLE-RELATED"/>
    <property type="match status" value="1"/>
</dbReference>
<dbReference type="InterPro" id="IPR023554">
    <property type="entry name" value="RNA_helicase_ATP-dep_RhlB"/>
</dbReference>
<dbReference type="GO" id="GO:0003723">
    <property type="term" value="F:RNA binding"/>
    <property type="evidence" value="ECO:0007669"/>
    <property type="project" value="UniProtKB-UniRule"/>
</dbReference>
<comment type="catalytic activity">
    <reaction evidence="7">
        <text>ATP + H2O = ADP + phosphate + H(+)</text>
        <dbReference type="Rhea" id="RHEA:13065"/>
        <dbReference type="ChEBI" id="CHEBI:15377"/>
        <dbReference type="ChEBI" id="CHEBI:15378"/>
        <dbReference type="ChEBI" id="CHEBI:30616"/>
        <dbReference type="ChEBI" id="CHEBI:43474"/>
        <dbReference type="ChEBI" id="CHEBI:456216"/>
        <dbReference type="EC" id="3.6.4.13"/>
    </reaction>
</comment>
<dbReference type="GO" id="GO:0003724">
    <property type="term" value="F:RNA helicase activity"/>
    <property type="evidence" value="ECO:0007669"/>
    <property type="project" value="UniProtKB-UniRule"/>
</dbReference>
<accession>V2UR94</accession>
<gene>
    <name evidence="7" type="primary">rhlB</name>
    <name evidence="12" type="ORF">P255_01637</name>
</gene>
<proteinExistence type="inferred from homology"/>
<dbReference type="Pfam" id="PF00271">
    <property type="entry name" value="Helicase_C"/>
    <property type="match status" value="1"/>
</dbReference>
<feature type="short sequence motif" description="Q motif" evidence="8">
    <location>
        <begin position="3"/>
        <end position="31"/>
    </location>
</feature>
<keyword evidence="13" id="KW-1185">Reference proteome</keyword>
<feature type="domain" description="Helicase ATP-binding" evidence="9">
    <location>
        <begin position="34"/>
        <end position="214"/>
    </location>
</feature>
<dbReference type="InterPro" id="IPR027417">
    <property type="entry name" value="P-loop_NTPase"/>
</dbReference>
<dbReference type="InterPro" id="IPR014001">
    <property type="entry name" value="Helicase_ATP-bd"/>
</dbReference>
<evidence type="ECO:0000256" key="1">
    <source>
        <dbReference type="ARBA" id="ARBA00022490"/>
    </source>
</evidence>
<dbReference type="PROSITE" id="PS00039">
    <property type="entry name" value="DEAD_ATP_HELICASE"/>
    <property type="match status" value="1"/>
</dbReference>
<organism evidence="12 13">
    <name type="scientific">Acinetobacter brisouii CIP 110357</name>
    <dbReference type="NCBI Taxonomy" id="1341683"/>
    <lineage>
        <taxon>Bacteria</taxon>
        <taxon>Pseudomonadati</taxon>
        <taxon>Pseudomonadota</taxon>
        <taxon>Gammaproteobacteria</taxon>
        <taxon>Moraxellales</taxon>
        <taxon>Moraxellaceae</taxon>
        <taxon>Acinetobacter</taxon>
    </lineage>
</organism>
<evidence type="ECO:0000313" key="13">
    <source>
        <dbReference type="Proteomes" id="UP000018418"/>
    </source>
</evidence>
<evidence type="ECO:0000256" key="8">
    <source>
        <dbReference type="PROSITE-ProRule" id="PRU00552"/>
    </source>
</evidence>
<evidence type="ECO:0000256" key="7">
    <source>
        <dbReference type="HAMAP-Rule" id="MF_00661"/>
    </source>
</evidence>
<protein>
    <recommendedName>
        <fullName evidence="7">ATP-dependent RNA helicase RhlB</fullName>
        <ecNumber evidence="7">3.6.4.13</ecNumber>
    </recommendedName>
</protein>
<dbReference type="CDD" id="cd00268">
    <property type="entry name" value="DEADc"/>
    <property type="match status" value="1"/>
</dbReference>
<evidence type="ECO:0000256" key="2">
    <source>
        <dbReference type="ARBA" id="ARBA00022741"/>
    </source>
</evidence>
<dbReference type="Pfam" id="PF00270">
    <property type="entry name" value="DEAD"/>
    <property type="match status" value="1"/>
</dbReference>
<dbReference type="GO" id="GO:0005524">
    <property type="term" value="F:ATP binding"/>
    <property type="evidence" value="ECO:0007669"/>
    <property type="project" value="UniProtKB-UniRule"/>
</dbReference>
<keyword evidence="4 7" id="KW-0347">Helicase</keyword>
<dbReference type="InterPro" id="IPR000629">
    <property type="entry name" value="RNA-helicase_DEAD-box_CS"/>
</dbReference>
<dbReference type="STRING" id="396323.VH98_02770"/>
<evidence type="ECO:0000256" key="6">
    <source>
        <dbReference type="ARBA" id="ARBA00022884"/>
    </source>
</evidence>
<dbReference type="InterPro" id="IPR011545">
    <property type="entry name" value="DEAD/DEAH_box_helicase_dom"/>
</dbReference>
<keyword evidence="6 7" id="KW-0694">RNA-binding</keyword>
<evidence type="ECO:0000256" key="3">
    <source>
        <dbReference type="ARBA" id="ARBA00022801"/>
    </source>
</evidence>
<dbReference type="Gene3D" id="3.40.50.300">
    <property type="entry name" value="P-loop containing nucleotide triphosphate hydrolases"/>
    <property type="match status" value="2"/>
</dbReference>
<dbReference type="RefSeq" id="WP_004900546.1">
    <property type="nucleotide sequence ID" value="NZ_BBTI01000002.1"/>
</dbReference>
<evidence type="ECO:0000259" key="11">
    <source>
        <dbReference type="PROSITE" id="PS51195"/>
    </source>
</evidence>
<dbReference type="PROSITE" id="PS51195">
    <property type="entry name" value="Q_MOTIF"/>
    <property type="match status" value="1"/>
</dbReference>
<reference evidence="12 13" key="1">
    <citation type="submission" date="2013-10" db="EMBL/GenBank/DDBJ databases">
        <title>The Genome Sequence of Acinetobacter brisouii CIP 110357.</title>
        <authorList>
            <consortium name="The Broad Institute Genomics Platform"/>
            <consortium name="The Broad Institute Genome Sequencing Center for Infectious Disease"/>
            <person name="Cerqueira G."/>
            <person name="Feldgarden M."/>
            <person name="Courvalin P."/>
            <person name="Grillot-Courvalin C."/>
            <person name="Clermont D."/>
            <person name="Rocha E."/>
            <person name="Yoon E.-J."/>
            <person name="Nemec A."/>
            <person name="Young S.K."/>
            <person name="Zeng Q."/>
            <person name="Gargeya S."/>
            <person name="Fitzgerald M."/>
            <person name="Abouelleil A."/>
            <person name="Alvarado L."/>
            <person name="Berlin A.M."/>
            <person name="Chapman S.B."/>
            <person name="Gainer-Dewar J."/>
            <person name="Goldberg J."/>
            <person name="Gnerre S."/>
            <person name="Griggs A."/>
            <person name="Gujja S."/>
            <person name="Hansen M."/>
            <person name="Howarth C."/>
            <person name="Imamovic A."/>
            <person name="Ireland A."/>
            <person name="Larimer J."/>
            <person name="McCowan C."/>
            <person name="Murphy C."/>
            <person name="Pearson M."/>
            <person name="Poon T.W."/>
            <person name="Priest M."/>
            <person name="Roberts A."/>
            <person name="Saif S."/>
            <person name="Shea T."/>
            <person name="Sykes S."/>
            <person name="Wortman J."/>
            <person name="Nusbaum C."/>
            <person name="Birren B."/>
        </authorList>
    </citation>
    <scope>NUCLEOTIDE SEQUENCE [LARGE SCALE GENOMIC DNA]</scope>
    <source>
        <strain evidence="12 13">CIP 110357</strain>
    </source>
</reference>
<keyword evidence="1 7" id="KW-0963">Cytoplasm</keyword>
<keyword evidence="5 7" id="KW-0067">ATP-binding</keyword>
<evidence type="ECO:0000256" key="5">
    <source>
        <dbReference type="ARBA" id="ARBA00022840"/>
    </source>
</evidence>
<evidence type="ECO:0000259" key="9">
    <source>
        <dbReference type="PROSITE" id="PS51192"/>
    </source>
</evidence>
<dbReference type="HAMAP" id="MF_00661">
    <property type="entry name" value="DEAD_helicase_RhlB"/>
    <property type="match status" value="1"/>
</dbReference>